<organism evidence="3 4">
    <name type="scientific">Anaerocolumna aminovalerica</name>
    <dbReference type="NCBI Taxonomy" id="1527"/>
    <lineage>
        <taxon>Bacteria</taxon>
        <taxon>Bacillati</taxon>
        <taxon>Bacillota</taxon>
        <taxon>Clostridia</taxon>
        <taxon>Lachnospirales</taxon>
        <taxon>Lachnospiraceae</taxon>
        <taxon>Anaerocolumna</taxon>
    </lineage>
</organism>
<dbReference type="Gene3D" id="3.30.470.20">
    <property type="entry name" value="ATP-grasp fold, B domain"/>
    <property type="match status" value="1"/>
</dbReference>
<gene>
    <name evidence="3" type="ORF">SAMN04489757_10680</name>
</gene>
<reference evidence="3 4" key="1">
    <citation type="submission" date="2016-10" db="EMBL/GenBank/DDBJ databases">
        <authorList>
            <person name="de Groot N.N."/>
        </authorList>
    </citation>
    <scope>NUCLEOTIDE SEQUENCE [LARGE SCALE GENOMIC DNA]</scope>
    <source>
        <strain evidence="3 4">DSM 1283</strain>
    </source>
</reference>
<dbReference type="SUPFAM" id="SSF53756">
    <property type="entry name" value="UDP-Glycosyltransferase/glycogen phosphorylase"/>
    <property type="match status" value="1"/>
</dbReference>
<dbReference type="Proteomes" id="UP000198806">
    <property type="component" value="Unassembled WGS sequence"/>
</dbReference>
<dbReference type="Gene3D" id="3.40.50.20">
    <property type="match status" value="1"/>
</dbReference>
<dbReference type="InterPro" id="IPR011761">
    <property type="entry name" value="ATP-grasp"/>
</dbReference>
<dbReference type="GO" id="GO:0016757">
    <property type="term" value="F:glycosyltransferase activity"/>
    <property type="evidence" value="ECO:0007669"/>
    <property type="project" value="InterPro"/>
</dbReference>
<dbReference type="STRING" id="1527.SAMN04489757_10680"/>
<dbReference type="InterPro" id="IPR005479">
    <property type="entry name" value="CPAse_ATP-bd"/>
</dbReference>
<dbReference type="OrthoDB" id="1883113at2"/>
<evidence type="ECO:0000313" key="3">
    <source>
        <dbReference type="EMBL" id="SFO00169.1"/>
    </source>
</evidence>
<dbReference type="InterPro" id="IPR013815">
    <property type="entry name" value="ATP_grasp_subdomain_1"/>
</dbReference>
<dbReference type="AlphaFoldDB" id="A0A1I5DLN9"/>
<dbReference type="GO" id="GO:0005524">
    <property type="term" value="F:ATP binding"/>
    <property type="evidence" value="ECO:0007669"/>
    <property type="project" value="UniProtKB-UniRule"/>
</dbReference>
<dbReference type="Gene3D" id="3.30.1490.20">
    <property type="entry name" value="ATP-grasp fold, A domain"/>
    <property type="match status" value="1"/>
</dbReference>
<dbReference type="RefSeq" id="WP_091684982.1">
    <property type="nucleotide sequence ID" value="NZ_BAABFM010000013.1"/>
</dbReference>
<evidence type="ECO:0000259" key="2">
    <source>
        <dbReference type="PROSITE" id="PS50975"/>
    </source>
</evidence>
<dbReference type="Gene3D" id="3.40.50.2000">
    <property type="entry name" value="Glycogen Phosphorylase B"/>
    <property type="match status" value="1"/>
</dbReference>
<keyword evidence="1" id="KW-0547">Nucleotide-binding</keyword>
<dbReference type="GO" id="GO:0046872">
    <property type="term" value="F:metal ion binding"/>
    <property type="evidence" value="ECO:0007669"/>
    <property type="project" value="InterPro"/>
</dbReference>
<keyword evidence="4" id="KW-1185">Reference proteome</keyword>
<evidence type="ECO:0000256" key="1">
    <source>
        <dbReference type="PROSITE-ProRule" id="PRU00409"/>
    </source>
</evidence>
<sequence>MENYIKEILQSIVELINAYRSGSKETLPLYSLKLKKQYELVEKSNLTKDFYNNLSNEFSDDAELYVLLLSVIYSVTLDKECILQVMNILNQDKLDIFQSLFLRMQMEREIFCNSEIKNTYRIRRVINEHLVNKIEKEMQLDFKKIPVRDRDRKKVIIVTNQLLGNLHAPSRIVKEICASLQKDLGYEVLLIVAVEQFDNSLKEGLWINPFTFNYDIAYNDNFLIEYNQVQIKGFQVIIKNNNFEFIKSLMNEIYELKPYFAWYIGGATFYADLMRKFTTVVSMPCTDGYAISEAQIMLNYINSGGEEVKEAEAYLKEKGQDILHMNLAFSYKKSDKTYTREQFNIPKDAFAVTVVGNRLDLEVSSEFIDVLYHVLRIDSKICLVFIGEYNTFYNNFKEANEEGRAVYLGYQEDLVDVLSIMDLFINPKRKGAGGGASRALSVGVPVITTDYCDAAYTVGKDFICSDYDQMLELVDRYCHDKEFYNNQSALAKSRKSEQYDLAKNLQLVMKDIDKLINKKAVVILSGYNMRAIIAFMRVCKEKEIPFYIIASGEQDSIFHTEYKEHVVYIRNDNDISDLVSIVLNIKDKYNLEELFMLPSTEYLNRYLVLNKNEFRKHNIGIPLVDKELYSTISDKSSFYQLCKKYNLMVPACYETIENAVFPCILKPKTYDTYMGKPILLENKEIYNQLAIDNKKDWTIEQYIIGESWYLLYYFKKDGSYSCFSQKNLIQQGGGGSICLAVSSDLHKKDICKVYADMFINEGFQGLVMVEVKKSNEKYFMIEANPRLWGPSQLFVDANISFFEEYLIDMGFDIQIDNKKLSKQNVYYFWESGLSNTKDNTYYGYDDIQLKEMLKELSNYEVYNRKDTKKLYEEGL</sequence>
<dbReference type="PROSITE" id="PS50975">
    <property type="entry name" value="ATP_GRASP"/>
    <property type="match status" value="1"/>
</dbReference>
<protein>
    <submittedName>
        <fullName evidence="3">Glycosyltransferase involved in cell wall bisynthesis</fullName>
    </submittedName>
</protein>
<dbReference type="Pfam" id="PF00534">
    <property type="entry name" value="Glycos_transf_1"/>
    <property type="match status" value="1"/>
</dbReference>
<proteinExistence type="predicted"/>
<dbReference type="PROSITE" id="PS00867">
    <property type="entry name" value="CPSASE_2"/>
    <property type="match status" value="1"/>
</dbReference>
<dbReference type="SUPFAM" id="SSF56059">
    <property type="entry name" value="Glutathione synthetase ATP-binding domain-like"/>
    <property type="match status" value="1"/>
</dbReference>
<keyword evidence="3" id="KW-0808">Transferase</keyword>
<accession>A0A1I5DLN9</accession>
<evidence type="ECO:0000313" key="4">
    <source>
        <dbReference type="Proteomes" id="UP000198806"/>
    </source>
</evidence>
<feature type="domain" description="ATP-grasp" evidence="2">
    <location>
        <begin position="626"/>
        <end position="810"/>
    </location>
</feature>
<dbReference type="EMBL" id="FOWD01000006">
    <property type="protein sequence ID" value="SFO00169.1"/>
    <property type="molecule type" value="Genomic_DNA"/>
</dbReference>
<dbReference type="InterPro" id="IPR001296">
    <property type="entry name" value="Glyco_trans_1"/>
</dbReference>
<keyword evidence="1" id="KW-0067">ATP-binding</keyword>
<name>A0A1I5DLN9_9FIRM</name>